<feature type="transmembrane region" description="Helical" evidence="13">
    <location>
        <begin position="198"/>
        <end position="220"/>
    </location>
</feature>
<dbReference type="EMBL" id="BNFF01000001">
    <property type="protein sequence ID" value="GHK55378.1"/>
    <property type="molecule type" value="Genomic_DNA"/>
</dbReference>
<evidence type="ECO:0000313" key="15">
    <source>
        <dbReference type="EMBL" id="GHK55378.1"/>
    </source>
</evidence>
<feature type="transmembrane region" description="Helical" evidence="13">
    <location>
        <begin position="319"/>
        <end position="337"/>
    </location>
</feature>
<comment type="function">
    <text evidence="10">Part of the ABC transporter complex LsrABCD involved in autoinducer 2 (AI-2) import. Probably responsible for the translocation of the substrate across the membrane.</text>
</comment>
<dbReference type="GO" id="GO:0005524">
    <property type="term" value="F:ATP binding"/>
    <property type="evidence" value="ECO:0007669"/>
    <property type="project" value="InterPro"/>
</dbReference>
<evidence type="ECO:0000256" key="12">
    <source>
        <dbReference type="SAM" id="MobiDB-lite"/>
    </source>
</evidence>
<evidence type="ECO:0000256" key="9">
    <source>
        <dbReference type="ARBA" id="ARBA00023136"/>
    </source>
</evidence>
<name>A0A919LU36_KLEPN</name>
<comment type="similarity">
    <text evidence="2">Belongs to the binding-protein-dependent transport system permease family. AraH/RbsC subfamily.</text>
</comment>
<feature type="transmembrane region" description="Helical" evidence="13">
    <location>
        <begin position="118"/>
        <end position="135"/>
    </location>
</feature>
<dbReference type="PANTHER" id="PTHR32196:SF29">
    <property type="entry name" value="AUTOINDUCER 2 IMPORT SYSTEM PERMEASE PROTEIN LSRC"/>
    <property type="match status" value="1"/>
</dbReference>
<dbReference type="InterPro" id="IPR027417">
    <property type="entry name" value="P-loop_NTPase"/>
</dbReference>
<proteinExistence type="inferred from homology"/>
<keyword evidence="6" id="KW-0997">Cell inner membrane</keyword>
<keyword evidence="9 13" id="KW-0472">Membrane</keyword>
<sequence length="386" mass="41059">METLSGGNQQKVVIGKWLATQPEVIILDEPTKGIDIGSKAAVHQFMSELVSQGLAVIMVSSELPEVMGMADRIIVMHEGLMVAEYRAGEATAETIVSAASGIGRGGMMGHAWLKHREALLAVVIILMIGAIGSRAPSFVSPGNLVEMFNDTAILIILALGQMMVLLTKGIDLSMAANLALTGMIVALLNAHYPGIPVVALLALATLLGLLMGVINGLLVWRLGIPAIVVTLGTMSIYRGIIFLLTDGGWVNSHQMSADFLSLPRSPLLGLPLLSWCAIAALLLVGYFLRYSRTGRALYTAGGNATAAYYTGINAGKMQFVSFCLSGALAGFCGYLWIRASPSPMSTSPTVLNSGGRRLRDRRYQHHGRKRTGAGLPVRRAVPRGHQ</sequence>
<evidence type="ECO:0000256" key="10">
    <source>
        <dbReference type="ARBA" id="ARBA00025439"/>
    </source>
</evidence>
<keyword evidence="4" id="KW-0813">Transport</keyword>
<comment type="caution">
    <text evidence="15">The sequence shown here is derived from an EMBL/GenBank/DDBJ whole genome shotgun (WGS) entry which is preliminary data.</text>
</comment>
<reference evidence="15" key="1">
    <citation type="submission" date="2020-10" db="EMBL/GenBank/DDBJ databases">
        <title>Genome Sequence of ESBL Producing Zambian Clinical Strains.</title>
        <authorList>
            <person name="Shawa M."/>
            <person name="Furuta Y."/>
            <person name="Simbotwe M."/>
            <person name="Mulenga E."/>
            <person name="Mubanga M."/>
            <person name="Mulenga G."/>
            <person name="Kaile C."/>
            <person name="Zorigt T."/>
            <person name="Hang'ombe B."/>
            <person name="Higashi H."/>
        </authorList>
    </citation>
    <scope>NUCLEOTIDE SEQUENCE</scope>
    <source>
        <strain evidence="15">Zam_UTH_09</strain>
    </source>
</reference>
<dbReference type="GO" id="GO:0022857">
    <property type="term" value="F:transmembrane transporter activity"/>
    <property type="evidence" value="ECO:0007669"/>
    <property type="project" value="InterPro"/>
</dbReference>
<dbReference type="PANTHER" id="PTHR32196">
    <property type="entry name" value="ABC TRANSPORTER PERMEASE PROTEIN YPHD-RELATED-RELATED"/>
    <property type="match status" value="1"/>
</dbReference>
<evidence type="ECO:0000256" key="11">
    <source>
        <dbReference type="ARBA" id="ARBA00039382"/>
    </source>
</evidence>
<evidence type="ECO:0000256" key="7">
    <source>
        <dbReference type="ARBA" id="ARBA00022692"/>
    </source>
</evidence>
<evidence type="ECO:0000256" key="4">
    <source>
        <dbReference type="ARBA" id="ARBA00022448"/>
    </source>
</evidence>
<evidence type="ECO:0000313" key="16">
    <source>
        <dbReference type="Proteomes" id="UP000655094"/>
    </source>
</evidence>
<evidence type="ECO:0000256" key="8">
    <source>
        <dbReference type="ARBA" id="ARBA00022989"/>
    </source>
</evidence>
<dbReference type="Gene3D" id="3.40.50.300">
    <property type="entry name" value="P-loop containing nucleotide triphosphate hydrolases"/>
    <property type="match status" value="1"/>
</dbReference>
<dbReference type="Pfam" id="PF02653">
    <property type="entry name" value="BPD_transp_2"/>
    <property type="match status" value="1"/>
</dbReference>
<feature type="transmembrane region" description="Helical" evidence="13">
    <location>
        <begin position="227"/>
        <end position="245"/>
    </location>
</feature>
<evidence type="ECO:0000256" key="6">
    <source>
        <dbReference type="ARBA" id="ARBA00022519"/>
    </source>
</evidence>
<feature type="domain" description="ABC transporter" evidence="14">
    <location>
        <begin position="2"/>
        <end position="31"/>
    </location>
</feature>
<evidence type="ECO:0000256" key="5">
    <source>
        <dbReference type="ARBA" id="ARBA00022475"/>
    </source>
</evidence>
<feature type="region of interest" description="Disordered" evidence="12">
    <location>
        <begin position="345"/>
        <end position="386"/>
    </location>
</feature>
<dbReference type="Pfam" id="PF00005">
    <property type="entry name" value="ABC_tran"/>
    <property type="match status" value="1"/>
</dbReference>
<protein>
    <recommendedName>
        <fullName evidence="11">Autoinducer 2 import system permease protein LsrC</fullName>
    </recommendedName>
</protein>
<dbReference type="GO" id="GO:0005886">
    <property type="term" value="C:plasma membrane"/>
    <property type="evidence" value="ECO:0007669"/>
    <property type="project" value="UniProtKB-SubCell"/>
</dbReference>
<dbReference type="GO" id="GO:0016887">
    <property type="term" value="F:ATP hydrolysis activity"/>
    <property type="evidence" value="ECO:0007669"/>
    <property type="project" value="InterPro"/>
</dbReference>
<dbReference type="InterPro" id="IPR001851">
    <property type="entry name" value="ABC_transp_permease"/>
</dbReference>
<feature type="transmembrane region" description="Helical" evidence="13">
    <location>
        <begin position="147"/>
        <end position="167"/>
    </location>
</feature>
<keyword evidence="5" id="KW-1003">Cell membrane</keyword>
<comment type="subcellular location">
    <subcellularLocation>
        <location evidence="1">Cell inner membrane</location>
        <topology evidence="1">Multi-pass membrane protein</topology>
    </subcellularLocation>
</comment>
<gene>
    <name evidence="15" type="ORF">KPZU09_51140</name>
</gene>
<organism evidence="15 16">
    <name type="scientific">Klebsiella pneumoniae</name>
    <dbReference type="NCBI Taxonomy" id="573"/>
    <lineage>
        <taxon>Bacteria</taxon>
        <taxon>Pseudomonadati</taxon>
        <taxon>Pseudomonadota</taxon>
        <taxon>Gammaproteobacteria</taxon>
        <taxon>Enterobacterales</taxon>
        <taxon>Enterobacteriaceae</taxon>
        <taxon>Klebsiella/Raoultella group</taxon>
        <taxon>Klebsiella</taxon>
        <taxon>Klebsiella pneumoniae complex</taxon>
    </lineage>
</organism>
<dbReference type="InterPro" id="IPR003439">
    <property type="entry name" value="ABC_transporter-like_ATP-bd"/>
</dbReference>
<keyword evidence="8 13" id="KW-1133">Transmembrane helix</keyword>
<dbReference type="SUPFAM" id="SSF52540">
    <property type="entry name" value="P-loop containing nucleoside triphosphate hydrolases"/>
    <property type="match status" value="1"/>
</dbReference>
<feature type="transmembrane region" description="Helical" evidence="13">
    <location>
        <begin position="265"/>
        <end position="288"/>
    </location>
</feature>
<feature type="compositionally biased region" description="Basic residues" evidence="12">
    <location>
        <begin position="356"/>
        <end position="371"/>
    </location>
</feature>
<dbReference type="CDD" id="cd06579">
    <property type="entry name" value="TM_PBP1_transp_AraH_like"/>
    <property type="match status" value="1"/>
</dbReference>
<evidence type="ECO:0000259" key="14">
    <source>
        <dbReference type="Pfam" id="PF00005"/>
    </source>
</evidence>
<feature type="transmembrane region" description="Helical" evidence="13">
    <location>
        <begin position="174"/>
        <end position="192"/>
    </location>
</feature>
<evidence type="ECO:0000256" key="2">
    <source>
        <dbReference type="ARBA" id="ARBA00007942"/>
    </source>
</evidence>
<accession>A0A919LU36</accession>
<evidence type="ECO:0000256" key="13">
    <source>
        <dbReference type="SAM" id="Phobius"/>
    </source>
</evidence>
<evidence type="ECO:0000256" key="1">
    <source>
        <dbReference type="ARBA" id="ARBA00004429"/>
    </source>
</evidence>
<comment type="subunit">
    <text evidence="3">The complex is composed of two ATP-binding proteins (LsrA), two transmembrane proteins (LsrC and LsrD) and a solute-binding protein (LsrB).</text>
</comment>
<dbReference type="AlphaFoldDB" id="A0A919LU36"/>
<evidence type="ECO:0000256" key="3">
    <source>
        <dbReference type="ARBA" id="ARBA00011262"/>
    </source>
</evidence>
<keyword evidence="7 13" id="KW-0812">Transmembrane</keyword>
<dbReference type="Proteomes" id="UP000655094">
    <property type="component" value="Unassembled WGS sequence"/>
</dbReference>